<name>A0A5J6PRR3_9NEIS</name>
<dbReference type="EMBL" id="CP031700">
    <property type="protein sequence ID" value="QEY25411.1"/>
    <property type="molecule type" value="Genomic_DNA"/>
</dbReference>
<evidence type="ECO:0000259" key="1">
    <source>
        <dbReference type="Pfam" id="PF26367"/>
    </source>
</evidence>
<gene>
    <name evidence="2" type="ORF">D0T92_01890</name>
</gene>
<feature type="domain" description="DUF8095" evidence="1">
    <location>
        <begin position="93"/>
        <end position="227"/>
    </location>
</feature>
<evidence type="ECO:0000313" key="3">
    <source>
        <dbReference type="Proteomes" id="UP000325713"/>
    </source>
</evidence>
<dbReference type="InterPro" id="IPR058408">
    <property type="entry name" value="DUF8095"/>
</dbReference>
<dbReference type="AlphaFoldDB" id="A0A5J6PRR3"/>
<proteinExistence type="predicted"/>
<dbReference type="PROSITE" id="PS51257">
    <property type="entry name" value="PROKAR_LIPOPROTEIN"/>
    <property type="match status" value="1"/>
</dbReference>
<sequence>MLRKLGFGLGSLLTLAGCSTLSSDNMDWLVYKDIDQSTQAIAFMKNFTIGNQTNSSSLYNSDAMAFKRNGTDNNDYHALGDIYYLVDENGTKISTLFLMGEYSLNPRNKDDMRKLAQSKQFDFYEFGKGRTAHVQYSAKDNICKNFRSKQGVNVEMATSYYVGDNYANFYTSFISGNISRKEVKVSNYTHSFSNRETQEGLQETAEKYGKNLARRNLIEKATLLINVVCQ</sequence>
<dbReference type="KEGG" id="nzl:D0T92_01890"/>
<dbReference type="RefSeq" id="WP_151049687.1">
    <property type="nucleotide sequence ID" value="NZ_CP031700.1"/>
</dbReference>
<accession>A0A5J6PRR3</accession>
<keyword evidence="3" id="KW-1185">Reference proteome</keyword>
<organism evidence="2 3">
    <name type="scientific">Neisseria zalophi</name>
    <dbReference type="NCBI Taxonomy" id="640030"/>
    <lineage>
        <taxon>Bacteria</taxon>
        <taxon>Pseudomonadati</taxon>
        <taxon>Pseudomonadota</taxon>
        <taxon>Betaproteobacteria</taxon>
        <taxon>Neisseriales</taxon>
        <taxon>Neisseriaceae</taxon>
        <taxon>Neisseria</taxon>
    </lineage>
</organism>
<protein>
    <recommendedName>
        <fullName evidence="1">DUF8095 domain-containing protein</fullName>
    </recommendedName>
</protein>
<dbReference type="Proteomes" id="UP000325713">
    <property type="component" value="Chromosome"/>
</dbReference>
<reference evidence="2 3" key="1">
    <citation type="submission" date="2018-08" db="EMBL/GenBank/DDBJ databases">
        <title>Neisseria zalophi ATCC BAA-2455 complete genome.</title>
        <authorList>
            <person name="Veseli I.A."/>
            <person name="Buttler R."/>
            <person name="Mascarenhas dos Santos A.C."/>
            <person name="Pombert J.-F."/>
        </authorList>
    </citation>
    <scope>NUCLEOTIDE SEQUENCE [LARGE SCALE GENOMIC DNA]</scope>
    <source>
        <strain evidence="2 3">ATCC BAA-2455</strain>
    </source>
</reference>
<evidence type="ECO:0000313" key="2">
    <source>
        <dbReference type="EMBL" id="QEY25411.1"/>
    </source>
</evidence>
<dbReference type="Pfam" id="PF26367">
    <property type="entry name" value="DUF8095"/>
    <property type="match status" value="1"/>
</dbReference>